<evidence type="ECO:0000313" key="2">
    <source>
        <dbReference type="Proteomes" id="UP001142592"/>
    </source>
</evidence>
<dbReference type="InterPro" id="IPR001387">
    <property type="entry name" value="Cro/C1-type_HTH"/>
</dbReference>
<proteinExistence type="predicted"/>
<protein>
    <submittedName>
        <fullName evidence="1">Transcriptional regulator</fullName>
    </submittedName>
</protein>
<dbReference type="InterPro" id="IPR010982">
    <property type="entry name" value="Lambda_DNA-bd_dom_sf"/>
</dbReference>
<dbReference type="GO" id="GO:0003677">
    <property type="term" value="F:DNA binding"/>
    <property type="evidence" value="ECO:0007669"/>
    <property type="project" value="InterPro"/>
</dbReference>
<dbReference type="AlphaFoldDB" id="A0A9X3DE48"/>
<comment type="caution">
    <text evidence="1">The sequence shown here is derived from an EMBL/GenBank/DDBJ whole genome shotgun (WGS) entry which is preliminary data.</text>
</comment>
<accession>A0A9X3DE48</accession>
<gene>
    <name evidence="1" type="ORF">OQZ29_12775</name>
</gene>
<dbReference type="CDD" id="cd00093">
    <property type="entry name" value="HTH_XRE"/>
    <property type="match status" value="1"/>
</dbReference>
<dbReference type="Gene3D" id="1.10.260.40">
    <property type="entry name" value="lambda repressor-like DNA-binding domains"/>
    <property type="match status" value="1"/>
</dbReference>
<evidence type="ECO:0000313" key="1">
    <source>
        <dbReference type="EMBL" id="MCX3265627.1"/>
    </source>
</evidence>
<name>A0A9X3DE48_9SPHI</name>
<dbReference type="RefSeq" id="WP_010601147.1">
    <property type="nucleotide sequence ID" value="NZ_JAPJUH010000004.1"/>
</dbReference>
<dbReference type="EMBL" id="JAPJUH010000004">
    <property type="protein sequence ID" value="MCX3265627.1"/>
    <property type="molecule type" value="Genomic_DNA"/>
</dbReference>
<dbReference type="SUPFAM" id="SSF47413">
    <property type="entry name" value="lambda repressor-like DNA-binding domains"/>
    <property type="match status" value="1"/>
</dbReference>
<keyword evidence="2" id="KW-1185">Reference proteome</keyword>
<organism evidence="1 2">
    <name type="scientific">Pedobacter agri</name>
    <dbReference type="NCBI Taxonomy" id="454586"/>
    <lineage>
        <taxon>Bacteria</taxon>
        <taxon>Pseudomonadati</taxon>
        <taxon>Bacteroidota</taxon>
        <taxon>Sphingobacteriia</taxon>
        <taxon>Sphingobacteriales</taxon>
        <taxon>Sphingobacteriaceae</taxon>
        <taxon>Pedobacter</taxon>
    </lineage>
</organism>
<reference evidence="1" key="1">
    <citation type="submission" date="2022-11" db="EMBL/GenBank/DDBJ databases">
        <authorList>
            <person name="Graham C."/>
            <person name="Newman J.D."/>
        </authorList>
    </citation>
    <scope>NUCLEOTIDE SEQUENCE</scope>
    <source>
        <strain evidence="1">DSM 19486</strain>
    </source>
</reference>
<sequence length="122" mass="13795">MKKLNNIKGQLKTTKLRVATLALVLDIDDTTLSKWNSNIVQPSLNRIDEIGQILEVDNKDLLTSQNRDIKGIADALQFEYNRLIDVGLTKKITITDNEGNNKQVNNPIMVKALKEFVEKFGK</sequence>
<dbReference type="Proteomes" id="UP001142592">
    <property type="component" value="Unassembled WGS sequence"/>
</dbReference>